<dbReference type="OrthoDB" id="9778019at2"/>
<proteinExistence type="predicted"/>
<comment type="caution">
    <text evidence="1">The sequence shown here is derived from an EMBL/GenBank/DDBJ whole genome shotgun (WGS) entry which is preliminary data.</text>
</comment>
<dbReference type="STRING" id="1429043.X474_10495"/>
<dbReference type="NCBIfam" id="TIGR01509">
    <property type="entry name" value="HAD-SF-IA-v3"/>
    <property type="match status" value="1"/>
</dbReference>
<dbReference type="Proteomes" id="UP000032233">
    <property type="component" value="Unassembled WGS sequence"/>
</dbReference>
<dbReference type="Gene3D" id="3.40.50.1000">
    <property type="entry name" value="HAD superfamily/HAD-like"/>
    <property type="match status" value="1"/>
</dbReference>
<evidence type="ECO:0008006" key="3">
    <source>
        <dbReference type="Google" id="ProtNLM"/>
    </source>
</evidence>
<dbReference type="SFLD" id="SFLDS00003">
    <property type="entry name" value="Haloacid_Dehalogenase"/>
    <property type="match status" value="1"/>
</dbReference>
<dbReference type="InterPro" id="IPR036412">
    <property type="entry name" value="HAD-like_sf"/>
</dbReference>
<keyword evidence="2" id="KW-1185">Reference proteome</keyword>
<dbReference type="InterPro" id="IPR023214">
    <property type="entry name" value="HAD_sf"/>
</dbReference>
<dbReference type="InterPro" id="IPR023198">
    <property type="entry name" value="PGP-like_dom2"/>
</dbReference>
<dbReference type="EMBL" id="AZAC01000012">
    <property type="protein sequence ID" value="KIX14054.1"/>
    <property type="molecule type" value="Genomic_DNA"/>
</dbReference>
<dbReference type="SFLD" id="SFLDG01135">
    <property type="entry name" value="C1.5.6:_HAD__Beta-PGM__Phospha"/>
    <property type="match status" value="1"/>
</dbReference>
<reference evidence="1 2" key="1">
    <citation type="submission" date="2013-11" db="EMBL/GenBank/DDBJ databases">
        <title>Metagenomic analysis of a methanogenic consortium involved in long chain n-alkane degradation.</title>
        <authorList>
            <person name="Davidova I.A."/>
            <person name="Callaghan A.V."/>
            <person name="Wawrik B."/>
            <person name="Pruitt S."/>
            <person name="Marks C."/>
            <person name="Duncan K.E."/>
            <person name="Suflita J.M."/>
        </authorList>
    </citation>
    <scope>NUCLEOTIDE SEQUENCE [LARGE SCALE GENOMIC DNA]</scope>
    <source>
        <strain evidence="1 2">SPR</strain>
    </source>
</reference>
<dbReference type="PANTHER" id="PTHR43481">
    <property type="entry name" value="FRUCTOSE-1-PHOSPHATE PHOSPHATASE"/>
    <property type="match status" value="1"/>
</dbReference>
<evidence type="ECO:0000313" key="2">
    <source>
        <dbReference type="Proteomes" id="UP000032233"/>
    </source>
</evidence>
<dbReference type="SFLD" id="SFLDG01129">
    <property type="entry name" value="C1.5:_HAD__Beta-PGM__Phosphata"/>
    <property type="match status" value="1"/>
</dbReference>
<dbReference type="InParanoid" id="A0A0D2J788"/>
<dbReference type="Gene3D" id="1.10.150.240">
    <property type="entry name" value="Putative phosphatase, domain 2"/>
    <property type="match status" value="1"/>
</dbReference>
<dbReference type="InterPro" id="IPR051806">
    <property type="entry name" value="HAD-like_SPP"/>
</dbReference>
<name>A0A0D2J788_9BACT</name>
<dbReference type="FunCoup" id="A0A0D2J788">
    <property type="interactions" value="167"/>
</dbReference>
<dbReference type="InterPro" id="IPR006439">
    <property type="entry name" value="HAD-SF_hydro_IA"/>
</dbReference>
<dbReference type="PRINTS" id="PR00413">
    <property type="entry name" value="HADHALOGNASE"/>
</dbReference>
<organism evidence="1 2">
    <name type="scientific">Dethiosulfatarculus sandiegensis</name>
    <dbReference type="NCBI Taxonomy" id="1429043"/>
    <lineage>
        <taxon>Bacteria</taxon>
        <taxon>Pseudomonadati</taxon>
        <taxon>Thermodesulfobacteriota</taxon>
        <taxon>Desulfarculia</taxon>
        <taxon>Desulfarculales</taxon>
        <taxon>Desulfarculaceae</taxon>
        <taxon>Dethiosulfatarculus</taxon>
    </lineage>
</organism>
<dbReference type="GO" id="GO:0050308">
    <property type="term" value="F:sugar-phosphatase activity"/>
    <property type="evidence" value="ECO:0007669"/>
    <property type="project" value="TreeGrafter"/>
</dbReference>
<dbReference type="PANTHER" id="PTHR43481:SF4">
    <property type="entry name" value="GLYCEROL-1-PHOSPHATE PHOSPHOHYDROLASE 1-RELATED"/>
    <property type="match status" value="1"/>
</dbReference>
<dbReference type="Pfam" id="PF13419">
    <property type="entry name" value="HAD_2"/>
    <property type="match status" value="1"/>
</dbReference>
<sequence>MNLSAYEAVLFDMDGVVLNSMRQHAASWERLFKKEGVEVSLEFIFENEGSLGEETLIEIFAKNNKILPSSEAKQAMKRLLDTQARLYLDEYAYGVSVYPGIRRFLSFLSESGKKTALVTSSRRPLVERCLAPDILAGFSAVVTAEDVARHKPYPDPYLAGANALGFNPGDCIVLENAPAGIQSALAAGAQCLAVTTTLSSSHLGSAKAVFSDLFSVMRYLGWNGSE</sequence>
<dbReference type="InterPro" id="IPR041492">
    <property type="entry name" value="HAD_2"/>
</dbReference>
<accession>A0A0D2J788</accession>
<gene>
    <name evidence="1" type="ORF">X474_10495</name>
</gene>
<evidence type="ECO:0000313" key="1">
    <source>
        <dbReference type="EMBL" id="KIX14054.1"/>
    </source>
</evidence>
<dbReference type="RefSeq" id="WP_044348460.1">
    <property type="nucleotide sequence ID" value="NZ_AZAC01000012.1"/>
</dbReference>
<dbReference type="AlphaFoldDB" id="A0A0D2J788"/>
<dbReference type="SUPFAM" id="SSF56784">
    <property type="entry name" value="HAD-like"/>
    <property type="match status" value="1"/>
</dbReference>
<protein>
    <recommendedName>
        <fullName evidence="3">Beta-phosphoglucomutase</fullName>
    </recommendedName>
</protein>
<dbReference type="PATRIC" id="fig|1429043.3.peg.2227"/>